<dbReference type="AlphaFoldDB" id="A0A9W4TB06"/>
<organism evidence="2 3">
    <name type="scientific">Funneliformis geosporum</name>
    <dbReference type="NCBI Taxonomy" id="1117311"/>
    <lineage>
        <taxon>Eukaryota</taxon>
        <taxon>Fungi</taxon>
        <taxon>Fungi incertae sedis</taxon>
        <taxon>Mucoromycota</taxon>
        <taxon>Glomeromycotina</taxon>
        <taxon>Glomeromycetes</taxon>
        <taxon>Glomerales</taxon>
        <taxon>Glomeraceae</taxon>
        <taxon>Funneliformis</taxon>
    </lineage>
</organism>
<evidence type="ECO:0000313" key="2">
    <source>
        <dbReference type="EMBL" id="CAI2198732.1"/>
    </source>
</evidence>
<evidence type="ECO:0000313" key="3">
    <source>
        <dbReference type="Proteomes" id="UP001153678"/>
    </source>
</evidence>
<feature type="non-terminal residue" evidence="2">
    <location>
        <position position="247"/>
    </location>
</feature>
<name>A0A9W4TB06_9GLOM</name>
<dbReference type="OrthoDB" id="2445054at2759"/>
<dbReference type="Proteomes" id="UP001153678">
    <property type="component" value="Unassembled WGS sequence"/>
</dbReference>
<gene>
    <name evidence="2" type="ORF">FWILDA_LOCUS18719</name>
</gene>
<reference evidence="2" key="1">
    <citation type="submission" date="2022-08" db="EMBL/GenBank/DDBJ databases">
        <authorList>
            <person name="Kallberg Y."/>
            <person name="Tangrot J."/>
            <person name="Rosling A."/>
        </authorList>
    </citation>
    <scope>NUCLEOTIDE SEQUENCE</scope>
    <source>
        <strain evidence="2">Wild A</strain>
    </source>
</reference>
<proteinExistence type="predicted"/>
<feature type="coiled-coil region" evidence="1">
    <location>
        <begin position="63"/>
        <end position="100"/>
    </location>
</feature>
<dbReference type="EMBL" id="CAMKVN010019397">
    <property type="protein sequence ID" value="CAI2198732.1"/>
    <property type="molecule type" value="Genomic_DNA"/>
</dbReference>
<protein>
    <submittedName>
        <fullName evidence="2">3297_t:CDS:1</fullName>
    </submittedName>
</protein>
<keyword evidence="1" id="KW-0175">Coiled coil</keyword>
<keyword evidence="3" id="KW-1185">Reference proteome</keyword>
<evidence type="ECO:0000256" key="1">
    <source>
        <dbReference type="SAM" id="Coils"/>
    </source>
</evidence>
<sequence length="247" mass="28048">QKSQEILTTANFTAEEQQKVRGGVITEDNAPQILGFDNPFNNLPTSQKAEQFSQSVQEQVVAKQLAEQMAQQKELEIQQQTETLQKAAEIEQKLKEAQTSLGEPRITWNKIKQTYPEFANQSMLLGELEKADRLLEKEPKSDQILTKRLAKLPVLSEAETNLLSGLNLTIEQYIAISLKTPYLNEAEKEKEQFVELILTLSEEKQLFGLSVKEKENILKFIHSTINLTEEQKAALEEMGIKPYNASE</sequence>
<comment type="caution">
    <text evidence="2">The sequence shown here is derived from an EMBL/GenBank/DDBJ whole genome shotgun (WGS) entry which is preliminary data.</text>
</comment>
<accession>A0A9W4TB06</accession>